<keyword evidence="2" id="KW-0680">Restriction system</keyword>
<keyword evidence="1" id="KW-0540">Nuclease</keyword>
<dbReference type="REBASE" id="298633">
    <property type="entry name" value="Mci10181IIIP"/>
</dbReference>
<reference evidence="7 8" key="1">
    <citation type="submission" date="2019-01" db="EMBL/GenBank/DDBJ databases">
        <authorList>
            <consortium name="Pathogen Informatics"/>
        </authorList>
    </citation>
    <scope>NUCLEOTIDE SEQUENCE [LARGE SCALE GENOMIC DNA]</scope>
    <source>
        <strain evidence="7 8">NCTC10181</strain>
    </source>
</reference>
<protein>
    <recommendedName>
        <fullName evidence="6">type II site-specific deoxyribonuclease</fullName>
        <ecNumber evidence="6">3.1.21.4</ecNumber>
    </recommendedName>
</protein>
<accession>A0A449B325</accession>
<organism evidence="7 8">
    <name type="scientific">Mycoplasmopsis citelli</name>
    <dbReference type="NCBI Taxonomy" id="171281"/>
    <lineage>
        <taxon>Bacteria</taxon>
        <taxon>Bacillati</taxon>
        <taxon>Mycoplasmatota</taxon>
        <taxon>Mycoplasmoidales</taxon>
        <taxon>Metamycoplasmataceae</taxon>
        <taxon>Mycoplasmopsis</taxon>
    </lineage>
</organism>
<dbReference type="InterPro" id="IPR019045">
    <property type="entry name" value="Restrct_endonuc_II_HinfI"/>
</dbReference>
<evidence type="ECO:0000313" key="7">
    <source>
        <dbReference type="EMBL" id="VEU74998.1"/>
    </source>
</evidence>
<evidence type="ECO:0000313" key="8">
    <source>
        <dbReference type="Proteomes" id="UP000290985"/>
    </source>
</evidence>
<keyword evidence="4" id="KW-0378">Hydrolase</keyword>
<dbReference type="NCBIfam" id="NF045832">
    <property type="entry name" value="restrict_HpyAIV"/>
    <property type="match status" value="1"/>
</dbReference>
<sequence>MYISEEEFDEIITKHLKGGEDFYILLLQKIINNPSRYSGLFRLSNAKQKLLQNITQSNEIKFGDILEEITTKYIQKLGYTNFDKHLINSKNATYLNLDQYFGDEKAIYVVEMKVRDDHDSTKKRGQYANFQEKINLIKHKHNAKPIKASMWFVDDQLKKNRKYYLKKMKNTKIEGVEMNLHYGGEFFSSLKNGHTLWEELKKHLKNYKQKNSTIEFTVPDFGTSKEILQALIKLPDKDWNKLNSNEEQYILLRNELFQPGDNLEKAKRQRLNLK</sequence>
<keyword evidence="8" id="KW-1185">Reference proteome</keyword>
<keyword evidence="3" id="KW-0255">Endonuclease</keyword>
<evidence type="ECO:0000256" key="6">
    <source>
        <dbReference type="ARBA" id="ARBA00093790"/>
    </source>
</evidence>
<evidence type="ECO:0000256" key="2">
    <source>
        <dbReference type="ARBA" id="ARBA00022747"/>
    </source>
</evidence>
<proteinExistence type="predicted"/>
<evidence type="ECO:0000256" key="3">
    <source>
        <dbReference type="ARBA" id="ARBA00022759"/>
    </source>
</evidence>
<dbReference type="AlphaFoldDB" id="A0A449B325"/>
<name>A0A449B325_9BACT</name>
<dbReference type="EMBL" id="LR215036">
    <property type="protein sequence ID" value="VEU74998.1"/>
    <property type="molecule type" value="Genomic_DNA"/>
</dbReference>
<dbReference type="KEGG" id="mcit:NCTC10181_00872"/>
<evidence type="ECO:0000256" key="5">
    <source>
        <dbReference type="ARBA" id="ARBA00093760"/>
    </source>
</evidence>
<dbReference type="EC" id="3.1.21.4" evidence="6"/>
<evidence type="ECO:0000256" key="4">
    <source>
        <dbReference type="ARBA" id="ARBA00022801"/>
    </source>
</evidence>
<dbReference type="RefSeq" id="WP_129725769.1">
    <property type="nucleotide sequence ID" value="NZ_CP101807.1"/>
</dbReference>
<dbReference type="Pfam" id="PF09520">
    <property type="entry name" value="RE_TdeIII"/>
    <property type="match status" value="2"/>
</dbReference>
<dbReference type="InterPro" id="IPR054784">
    <property type="entry name" value="HpyAIV-type_restriction_enz"/>
</dbReference>
<dbReference type="Proteomes" id="UP000290985">
    <property type="component" value="Chromosome"/>
</dbReference>
<gene>
    <name evidence="7" type="ORF">NCTC10181_00872</name>
</gene>
<comment type="catalytic activity">
    <reaction evidence="5">
        <text>Endonucleolytic cleavage of DNA to give specific double-stranded fragments with terminal 5'-phosphates.</text>
        <dbReference type="EC" id="3.1.21.4"/>
    </reaction>
</comment>
<evidence type="ECO:0000256" key="1">
    <source>
        <dbReference type="ARBA" id="ARBA00022722"/>
    </source>
</evidence>
<dbReference type="OrthoDB" id="397760at2"/>